<protein>
    <submittedName>
        <fullName evidence="1">Uncharacterized protein</fullName>
    </submittedName>
</protein>
<dbReference type="AlphaFoldDB" id="A0A833QLW1"/>
<gene>
    <name evidence="1" type="ORF">FCM35_KLT11246</name>
</gene>
<reference evidence="1" key="1">
    <citation type="submission" date="2020-01" db="EMBL/GenBank/DDBJ databases">
        <title>Genome sequence of Kobresia littledalei, the first chromosome-level genome in the family Cyperaceae.</title>
        <authorList>
            <person name="Qu G."/>
        </authorList>
    </citation>
    <scope>NUCLEOTIDE SEQUENCE</scope>
    <source>
        <strain evidence="1">C.B.Clarke</strain>
        <tissue evidence="1">Leaf</tissue>
    </source>
</reference>
<dbReference type="Proteomes" id="UP000623129">
    <property type="component" value="Unassembled WGS sequence"/>
</dbReference>
<keyword evidence="2" id="KW-1185">Reference proteome</keyword>
<name>A0A833QLW1_9POAL</name>
<organism evidence="1 2">
    <name type="scientific">Carex littledalei</name>
    <dbReference type="NCBI Taxonomy" id="544730"/>
    <lineage>
        <taxon>Eukaryota</taxon>
        <taxon>Viridiplantae</taxon>
        <taxon>Streptophyta</taxon>
        <taxon>Embryophyta</taxon>
        <taxon>Tracheophyta</taxon>
        <taxon>Spermatophyta</taxon>
        <taxon>Magnoliopsida</taxon>
        <taxon>Liliopsida</taxon>
        <taxon>Poales</taxon>
        <taxon>Cyperaceae</taxon>
        <taxon>Cyperoideae</taxon>
        <taxon>Cariceae</taxon>
        <taxon>Carex</taxon>
        <taxon>Carex subgen. Euthyceras</taxon>
    </lineage>
</organism>
<dbReference type="EMBL" id="SWLB01000021">
    <property type="protein sequence ID" value="KAF3325089.1"/>
    <property type="molecule type" value="Genomic_DNA"/>
</dbReference>
<evidence type="ECO:0000313" key="1">
    <source>
        <dbReference type="EMBL" id="KAF3325089.1"/>
    </source>
</evidence>
<accession>A0A833QLW1</accession>
<comment type="caution">
    <text evidence="1">The sequence shown here is derived from an EMBL/GenBank/DDBJ whole genome shotgun (WGS) entry which is preliminary data.</text>
</comment>
<proteinExistence type="predicted"/>
<evidence type="ECO:0000313" key="2">
    <source>
        <dbReference type="Proteomes" id="UP000623129"/>
    </source>
</evidence>
<sequence length="198" mass="21768">MRSSRILIKSTVSPTSPNSAHLDPLVAAHSHLRSLPSLSLPLEGLPFGGPPQHTPSFNHLPYVAMDNSALLSRTSSNPLPRLHLQVESPISCELNDSFICSLLVHAHALGLRHLTIDGYWQFEAAIRDVFSISSLESLSIRIILRMTFPSAIALTRLKSLSINLTTYNKTQIEQLLSELCCLEDLQLYVISGDVCLSS</sequence>